<sequence length="89" mass="9596">MKSLYEIGERLGLRISLSRLFDARGRPPKEPFPVCSPAGTRQLAFAAGAAKAIHRQSTGLGLGPLCSALRANPFPKIYRSILPTSLAYV</sequence>
<protein>
    <submittedName>
        <fullName evidence="1">Uncharacterized protein</fullName>
    </submittedName>
</protein>
<reference evidence="2" key="2">
    <citation type="submission" date="2022-03" db="EMBL/GenBank/DDBJ databases">
        <title>Draft title - Genomic analysis of global carrot germplasm unveils the trajectory of domestication and the origin of high carotenoid orange carrot.</title>
        <authorList>
            <person name="Iorizzo M."/>
            <person name="Ellison S."/>
            <person name="Senalik D."/>
            <person name="Macko-Podgorni A."/>
            <person name="Grzebelus D."/>
            <person name="Bostan H."/>
            <person name="Rolling W."/>
            <person name="Curaba J."/>
            <person name="Simon P."/>
        </authorList>
    </citation>
    <scope>NUCLEOTIDE SEQUENCE</scope>
    <source>
        <tissue evidence="2">Leaf</tissue>
    </source>
</reference>
<evidence type="ECO:0000313" key="2">
    <source>
        <dbReference type="EMBL" id="WOH03487.1"/>
    </source>
</evidence>
<dbReference type="EMBL" id="CP093348">
    <property type="protein sequence ID" value="WOH03487.1"/>
    <property type="molecule type" value="Genomic_DNA"/>
</dbReference>
<evidence type="ECO:0000313" key="3">
    <source>
        <dbReference type="Proteomes" id="UP000077755"/>
    </source>
</evidence>
<keyword evidence="3" id="KW-1185">Reference proteome</keyword>
<dbReference type="EMBL" id="LNRQ01000006">
    <property type="protein sequence ID" value="KZM89508.1"/>
    <property type="molecule type" value="Genomic_DNA"/>
</dbReference>
<name>A0A164UXG9_DAUCS</name>
<dbReference type="Gramene" id="KZM89508">
    <property type="protein sequence ID" value="KZM89508"/>
    <property type="gene ID" value="DCAR_023129"/>
</dbReference>
<gene>
    <name evidence="1" type="ORF">DCAR_023129</name>
    <name evidence="2" type="ORF">DCAR_0622885</name>
</gene>
<accession>A0A164UXG9</accession>
<organism evidence="1">
    <name type="scientific">Daucus carota subsp. sativus</name>
    <name type="common">Carrot</name>
    <dbReference type="NCBI Taxonomy" id="79200"/>
    <lineage>
        <taxon>Eukaryota</taxon>
        <taxon>Viridiplantae</taxon>
        <taxon>Streptophyta</taxon>
        <taxon>Embryophyta</taxon>
        <taxon>Tracheophyta</taxon>
        <taxon>Spermatophyta</taxon>
        <taxon>Magnoliopsida</taxon>
        <taxon>eudicotyledons</taxon>
        <taxon>Gunneridae</taxon>
        <taxon>Pentapetalae</taxon>
        <taxon>asterids</taxon>
        <taxon>campanulids</taxon>
        <taxon>Apiales</taxon>
        <taxon>Apiaceae</taxon>
        <taxon>Apioideae</taxon>
        <taxon>Scandiceae</taxon>
        <taxon>Daucinae</taxon>
        <taxon>Daucus</taxon>
        <taxon>Daucus sect. Daucus</taxon>
    </lineage>
</organism>
<reference evidence="1" key="1">
    <citation type="journal article" date="2016" name="Nat. Genet.">
        <title>A high-quality carrot genome assembly provides new insights into carotenoid accumulation and asterid genome evolution.</title>
        <authorList>
            <person name="Iorizzo M."/>
            <person name="Ellison S."/>
            <person name="Senalik D."/>
            <person name="Zeng P."/>
            <person name="Satapoomin P."/>
            <person name="Huang J."/>
            <person name="Bowman M."/>
            <person name="Iovene M."/>
            <person name="Sanseverino W."/>
            <person name="Cavagnaro P."/>
            <person name="Yildiz M."/>
            <person name="Macko-Podgorni A."/>
            <person name="Moranska E."/>
            <person name="Grzebelus E."/>
            <person name="Grzebelus D."/>
            <person name="Ashrafi H."/>
            <person name="Zheng Z."/>
            <person name="Cheng S."/>
            <person name="Spooner D."/>
            <person name="Van Deynze A."/>
            <person name="Simon P."/>
        </authorList>
    </citation>
    <scope>NUCLEOTIDE SEQUENCE [LARGE SCALE GENOMIC DNA]</scope>
    <source>
        <tissue evidence="1">Leaf</tissue>
    </source>
</reference>
<dbReference type="Proteomes" id="UP000077755">
    <property type="component" value="Chromosome 6"/>
</dbReference>
<dbReference type="AlphaFoldDB" id="A0A164UXG9"/>
<evidence type="ECO:0000313" key="1">
    <source>
        <dbReference type="EMBL" id="KZM89508.1"/>
    </source>
</evidence>
<proteinExistence type="predicted"/>